<accession>A0A6S7HIG7</accession>
<protein>
    <submittedName>
        <fullName evidence="1">Uncharacterized protein</fullName>
    </submittedName>
</protein>
<dbReference type="Proteomes" id="UP001152795">
    <property type="component" value="Unassembled WGS sequence"/>
</dbReference>
<gene>
    <name evidence="1" type="ORF">PACLA_8A053684</name>
</gene>
<proteinExistence type="predicted"/>
<dbReference type="EMBL" id="CACRXK020005307">
    <property type="protein sequence ID" value="CAB4005765.1"/>
    <property type="molecule type" value="Genomic_DNA"/>
</dbReference>
<sequence length="137" mass="15765">MTTLVVGGLFNAVAFAGAGLLFSRLNHNGYKEEVRRHNQALEELAKTKEKFYESEVKRRNDEARRRAEILDANADIEDTNKALENLRNYTRRMDATVLDRKPKLEDYYQPSDEMKKYEIITMSLLGVGGAYGITRLF</sequence>
<reference evidence="1" key="1">
    <citation type="submission" date="2020-04" db="EMBL/GenBank/DDBJ databases">
        <authorList>
            <person name="Alioto T."/>
            <person name="Alioto T."/>
            <person name="Gomez Garrido J."/>
        </authorList>
    </citation>
    <scope>NUCLEOTIDE SEQUENCE</scope>
    <source>
        <strain evidence="1">A484AB</strain>
    </source>
</reference>
<dbReference type="AlphaFoldDB" id="A0A6S7HIG7"/>
<dbReference type="OrthoDB" id="10221010at2759"/>
<keyword evidence="2" id="KW-1185">Reference proteome</keyword>
<comment type="caution">
    <text evidence="1">The sequence shown here is derived from an EMBL/GenBank/DDBJ whole genome shotgun (WGS) entry which is preliminary data.</text>
</comment>
<organism evidence="1 2">
    <name type="scientific">Paramuricea clavata</name>
    <name type="common">Red gorgonian</name>
    <name type="synonym">Violescent sea-whip</name>
    <dbReference type="NCBI Taxonomy" id="317549"/>
    <lineage>
        <taxon>Eukaryota</taxon>
        <taxon>Metazoa</taxon>
        <taxon>Cnidaria</taxon>
        <taxon>Anthozoa</taxon>
        <taxon>Octocorallia</taxon>
        <taxon>Malacalcyonacea</taxon>
        <taxon>Plexauridae</taxon>
        <taxon>Paramuricea</taxon>
    </lineage>
</organism>
<evidence type="ECO:0000313" key="1">
    <source>
        <dbReference type="EMBL" id="CAB4005765.1"/>
    </source>
</evidence>
<name>A0A6S7HIG7_PARCT</name>
<evidence type="ECO:0000313" key="2">
    <source>
        <dbReference type="Proteomes" id="UP001152795"/>
    </source>
</evidence>